<accession>A0A9J5ZV04</accession>
<name>A0A9J5ZV04_SOLCO</name>
<reference evidence="1 2" key="1">
    <citation type="submission" date="2020-09" db="EMBL/GenBank/DDBJ databases">
        <title>De no assembly of potato wild relative species, Solanum commersonii.</title>
        <authorList>
            <person name="Cho K."/>
        </authorList>
    </citation>
    <scope>NUCLEOTIDE SEQUENCE [LARGE SCALE GENOMIC DNA]</scope>
    <source>
        <strain evidence="1">LZ3.2</strain>
        <tissue evidence="1">Leaf</tissue>
    </source>
</reference>
<proteinExistence type="predicted"/>
<evidence type="ECO:0000313" key="2">
    <source>
        <dbReference type="Proteomes" id="UP000824120"/>
    </source>
</evidence>
<dbReference type="AlphaFoldDB" id="A0A9J5ZV04"/>
<protein>
    <submittedName>
        <fullName evidence="1">Uncharacterized protein</fullName>
    </submittedName>
</protein>
<keyword evidence="2" id="KW-1185">Reference proteome</keyword>
<dbReference type="EMBL" id="JACXVP010000003">
    <property type="protein sequence ID" value="KAG5615775.1"/>
    <property type="molecule type" value="Genomic_DNA"/>
</dbReference>
<evidence type="ECO:0000313" key="1">
    <source>
        <dbReference type="EMBL" id="KAG5615775.1"/>
    </source>
</evidence>
<organism evidence="1 2">
    <name type="scientific">Solanum commersonii</name>
    <name type="common">Commerson's wild potato</name>
    <name type="synonym">Commerson's nightshade</name>
    <dbReference type="NCBI Taxonomy" id="4109"/>
    <lineage>
        <taxon>Eukaryota</taxon>
        <taxon>Viridiplantae</taxon>
        <taxon>Streptophyta</taxon>
        <taxon>Embryophyta</taxon>
        <taxon>Tracheophyta</taxon>
        <taxon>Spermatophyta</taxon>
        <taxon>Magnoliopsida</taxon>
        <taxon>eudicotyledons</taxon>
        <taxon>Gunneridae</taxon>
        <taxon>Pentapetalae</taxon>
        <taxon>asterids</taxon>
        <taxon>lamiids</taxon>
        <taxon>Solanales</taxon>
        <taxon>Solanaceae</taxon>
        <taxon>Solanoideae</taxon>
        <taxon>Solaneae</taxon>
        <taxon>Solanum</taxon>
    </lineage>
</organism>
<dbReference type="Proteomes" id="UP000824120">
    <property type="component" value="Chromosome 3"/>
</dbReference>
<comment type="caution">
    <text evidence="1">The sequence shown here is derived from an EMBL/GenBank/DDBJ whole genome shotgun (WGS) entry which is preliminary data.</text>
</comment>
<gene>
    <name evidence="1" type="ORF">H5410_015599</name>
</gene>
<sequence>MVQLEIALLRYILYQQLYLQKKKIKIDPWLNIVQTNDKSSDVFEEDDLPLPRKNFRMAFRLGSEIEVQSDLVLLLLASSDEPWFLARN</sequence>